<dbReference type="PANTHER" id="PTHR13271:SF154">
    <property type="entry name" value="GRIP DOMAIN-CONTAINING PROTEIN"/>
    <property type="match status" value="1"/>
</dbReference>
<dbReference type="InterPro" id="IPR046341">
    <property type="entry name" value="SET_dom_sf"/>
</dbReference>
<protein>
    <recommendedName>
        <fullName evidence="4">SET domain-containing protein</fullName>
    </recommendedName>
</protein>
<dbReference type="Gene3D" id="3.90.1410.10">
    <property type="entry name" value="set domain protein methyltransferase, domain 1"/>
    <property type="match status" value="1"/>
</dbReference>
<evidence type="ECO:0000313" key="2">
    <source>
        <dbReference type="EMBL" id="CAE8610760.1"/>
    </source>
</evidence>
<dbReference type="InterPro" id="IPR050600">
    <property type="entry name" value="SETD3_SETD6_MTase"/>
</dbReference>
<proteinExistence type="predicted"/>
<dbReference type="SUPFAM" id="SSF82199">
    <property type="entry name" value="SET domain"/>
    <property type="match status" value="1"/>
</dbReference>
<gene>
    <name evidence="2" type="ORF">PGLA1383_LOCUS28572</name>
</gene>
<comment type="caution">
    <text evidence="2">The sequence shown here is derived from an EMBL/GenBank/DDBJ whole genome shotgun (WGS) entry which is preliminary data.</text>
</comment>
<organism evidence="2 3">
    <name type="scientific">Polarella glacialis</name>
    <name type="common">Dinoflagellate</name>
    <dbReference type="NCBI Taxonomy" id="89957"/>
    <lineage>
        <taxon>Eukaryota</taxon>
        <taxon>Sar</taxon>
        <taxon>Alveolata</taxon>
        <taxon>Dinophyceae</taxon>
        <taxon>Suessiales</taxon>
        <taxon>Suessiaceae</taxon>
        <taxon>Polarella</taxon>
    </lineage>
</organism>
<dbReference type="GO" id="GO:0016279">
    <property type="term" value="F:protein-lysine N-methyltransferase activity"/>
    <property type="evidence" value="ECO:0007669"/>
    <property type="project" value="TreeGrafter"/>
</dbReference>
<feature type="region of interest" description="Disordered" evidence="1">
    <location>
        <begin position="411"/>
        <end position="441"/>
    </location>
</feature>
<accession>A0A813FFW4</accession>
<sequence length="441" mass="47507">METSAERVAAALHVFGETEGWLSDKVGARWLGADRGLALVALAPISRGEPLLRSSASEQAVLSSEFPFPGEEPAFSQFLVRSVQQSPDEEDTGGRARLAVRLTHLILSLERHAADLGSLGRYVAALPSTDNLPMCWSEAKQSALLGSTIEPRIKGAAARMKAEAADLFAMWPFAELSLGPAPPSLATFKEAFVRAQAVVASRALQAEAGSLGAVLVPMLDLANHAGAESANARLLWASGAPSLEAVAAIPEGHEVCWCYDPEADYLDLWERYGFFDVRFPCYGIHTVEIWAGAVGEEPCWIPEKIVPLECPLLTRLLAEAKAACEENGADVQSESALRRSGLTKFAVLIRRHLSGYPAPGKKKGHKVARVVLKYEQQLLAGTLAKVQKAIQKIVPPTSFCMDLGLHFSEPPPRHGLGPHPSDQGPVFKFVRKPSNSSEVAR</sequence>
<keyword evidence="3" id="KW-1185">Reference proteome</keyword>
<dbReference type="Proteomes" id="UP000654075">
    <property type="component" value="Unassembled WGS sequence"/>
</dbReference>
<reference evidence="2" key="1">
    <citation type="submission" date="2021-02" db="EMBL/GenBank/DDBJ databases">
        <authorList>
            <person name="Dougan E. K."/>
            <person name="Rhodes N."/>
            <person name="Thang M."/>
            <person name="Chan C."/>
        </authorList>
    </citation>
    <scope>NUCLEOTIDE SEQUENCE</scope>
</reference>
<evidence type="ECO:0000256" key="1">
    <source>
        <dbReference type="SAM" id="MobiDB-lite"/>
    </source>
</evidence>
<dbReference type="CDD" id="cd10527">
    <property type="entry name" value="SET_LSMT"/>
    <property type="match status" value="1"/>
</dbReference>
<dbReference type="PANTHER" id="PTHR13271">
    <property type="entry name" value="UNCHARACTERIZED PUTATIVE METHYLTRANSFERASE"/>
    <property type="match status" value="1"/>
</dbReference>
<evidence type="ECO:0008006" key="4">
    <source>
        <dbReference type="Google" id="ProtNLM"/>
    </source>
</evidence>
<dbReference type="OrthoDB" id="426421at2759"/>
<evidence type="ECO:0000313" key="3">
    <source>
        <dbReference type="Proteomes" id="UP000654075"/>
    </source>
</evidence>
<dbReference type="AlphaFoldDB" id="A0A813FFW4"/>
<dbReference type="EMBL" id="CAJNNV010024830">
    <property type="protein sequence ID" value="CAE8610760.1"/>
    <property type="molecule type" value="Genomic_DNA"/>
</dbReference>
<name>A0A813FFW4_POLGL</name>